<proteinExistence type="predicted"/>
<evidence type="ECO:0000313" key="1">
    <source>
        <dbReference type="EMBL" id="ABQ76739.1"/>
    </source>
</evidence>
<reference evidence="1" key="1">
    <citation type="submission" date="2007-05" db="EMBL/GenBank/DDBJ databases">
        <title>Complete sequence of Pseudomonas putida F1.</title>
        <authorList>
            <consortium name="US DOE Joint Genome Institute"/>
            <person name="Copeland A."/>
            <person name="Lucas S."/>
            <person name="Lapidus A."/>
            <person name="Barry K."/>
            <person name="Detter J.C."/>
            <person name="Glavina del Rio T."/>
            <person name="Hammon N."/>
            <person name="Israni S."/>
            <person name="Dalin E."/>
            <person name="Tice H."/>
            <person name="Pitluck S."/>
            <person name="Chain P."/>
            <person name="Malfatti S."/>
            <person name="Shin M."/>
            <person name="Vergez L."/>
            <person name="Schmutz J."/>
            <person name="Larimer F."/>
            <person name="Land M."/>
            <person name="Hauser L."/>
            <person name="Kyrpides N."/>
            <person name="Lykidis A."/>
            <person name="Parales R."/>
            <person name="Richardson P."/>
        </authorList>
    </citation>
    <scope>NUCLEOTIDE SEQUENCE [LARGE SCALE GENOMIC DNA]</scope>
    <source>
        <strain evidence="1">F1</strain>
    </source>
</reference>
<sequence length="51" mass="5828">MHSTQPLAPPVVLSPPLFKDSTQAILVCLRLLAMHRDIKLIFQNLPRGRFF</sequence>
<gene>
    <name evidence="1" type="ordered locus">Pput_0571</name>
</gene>
<dbReference type="KEGG" id="ppf:Pput_0571"/>
<dbReference type="HOGENOM" id="CLU_3102771_0_0_6"/>
<accession>A5VXX9</accession>
<dbReference type="EMBL" id="CP000712">
    <property type="protein sequence ID" value="ABQ76739.1"/>
    <property type="molecule type" value="Genomic_DNA"/>
</dbReference>
<organism evidence="1">
    <name type="scientific">Pseudomonas putida (strain ATCC 700007 / DSM 6899 / JCM 31910 / BCRC 17059 / LMG 24140 / F1)</name>
    <dbReference type="NCBI Taxonomy" id="351746"/>
    <lineage>
        <taxon>Bacteria</taxon>
        <taxon>Pseudomonadati</taxon>
        <taxon>Pseudomonadota</taxon>
        <taxon>Gammaproteobacteria</taxon>
        <taxon>Pseudomonadales</taxon>
        <taxon>Pseudomonadaceae</taxon>
        <taxon>Pseudomonas</taxon>
    </lineage>
</organism>
<protein>
    <submittedName>
        <fullName evidence="1">Uncharacterized protein</fullName>
    </submittedName>
</protein>
<name>A5VXX9_PSEP1</name>
<dbReference type="AlphaFoldDB" id="A5VXX9"/>